<dbReference type="InterPro" id="IPR005334">
    <property type="entry name" value="Tctex-1-like"/>
</dbReference>
<evidence type="ECO:0000256" key="1">
    <source>
        <dbReference type="ARBA" id="ARBA00005361"/>
    </source>
</evidence>
<dbReference type="AlphaFoldDB" id="A0A1Y1VHK8"/>
<reference evidence="2 3" key="2">
    <citation type="submission" date="2016-08" db="EMBL/GenBank/DDBJ databases">
        <title>Pervasive Adenine N6-methylation of Active Genes in Fungi.</title>
        <authorList>
            <consortium name="DOE Joint Genome Institute"/>
            <person name="Mondo S.J."/>
            <person name="Dannebaum R.O."/>
            <person name="Kuo R.C."/>
            <person name="Labutti K."/>
            <person name="Haridas S."/>
            <person name="Kuo A."/>
            <person name="Salamov A."/>
            <person name="Ahrendt S.R."/>
            <person name="Lipzen A."/>
            <person name="Sullivan W."/>
            <person name="Andreopoulos W.B."/>
            <person name="Clum A."/>
            <person name="Lindquist E."/>
            <person name="Daum C."/>
            <person name="Ramamoorthy G.K."/>
            <person name="Gryganskyi A."/>
            <person name="Culley D."/>
            <person name="Magnuson J.K."/>
            <person name="James T.Y."/>
            <person name="O'Malley M.A."/>
            <person name="Stajich J.E."/>
            <person name="Spatafora J.W."/>
            <person name="Visel A."/>
            <person name="Grigoriev I.V."/>
        </authorList>
    </citation>
    <scope>NUCLEOTIDE SEQUENCE [LARGE SCALE GENOMIC DNA]</scope>
    <source>
        <strain evidence="3">finn</strain>
    </source>
</reference>
<name>A0A1Y1VHK8_9FUNG</name>
<dbReference type="GO" id="GO:0005737">
    <property type="term" value="C:cytoplasm"/>
    <property type="evidence" value="ECO:0007669"/>
    <property type="project" value="TreeGrafter"/>
</dbReference>
<dbReference type="PANTHER" id="PTHR21255:SF7">
    <property type="entry name" value="DYNEIN LIGHT CHAIN TCTEX-TYPE PROTEIN 2B"/>
    <property type="match status" value="1"/>
</dbReference>
<dbReference type="GO" id="GO:0045505">
    <property type="term" value="F:dynein intermediate chain binding"/>
    <property type="evidence" value="ECO:0007669"/>
    <property type="project" value="TreeGrafter"/>
</dbReference>
<dbReference type="OrthoDB" id="10260741at2759"/>
<keyword evidence="3" id="KW-1185">Reference proteome</keyword>
<protein>
    <submittedName>
        <fullName evidence="2">Tctex1 domain-containing protein 2</fullName>
    </submittedName>
</protein>
<evidence type="ECO:0000313" key="2">
    <source>
        <dbReference type="EMBL" id="ORX55864.1"/>
    </source>
</evidence>
<dbReference type="STRING" id="1754191.A0A1Y1VHK8"/>
<organism evidence="2 3">
    <name type="scientific">Piromyces finnis</name>
    <dbReference type="NCBI Taxonomy" id="1754191"/>
    <lineage>
        <taxon>Eukaryota</taxon>
        <taxon>Fungi</taxon>
        <taxon>Fungi incertae sedis</taxon>
        <taxon>Chytridiomycota</taxon>
        <taxon>Chytridiomycota incertae sedis</taxon>
        <taxon>Neocallimastigomycetes</taxon>
        <taxon>Neocallimastigales</taxon>
        <taxon>Neocallimastigaceae</taxon>
        <taxon>Piromyces</taxon>
    </lineage>
</organism>
<comment type="similarity">
    <text evidence="1">Belongs to the dynein light chain Tctex-type family.</text>
</comment>
<dbReference type="EMBL" id="MCFH01000008">
    <property type="protein sequence ID" value="ORX55864.1"/>
    <property type="molecule type" value="Genomic_DNA"/>
</dbReference>
<gene>
    <name evidence="2" type="ORF">BCR36DRAFT_581027</name>
</gene>
<dbReference type="Pfam" id="PF03645">
    <property type="entry name" value="Tctex-1"/>
    <property type="match status" value="1"/>
</dbReference>
<sequence>MAEPYNSISENVNDENYTIRPNFQQKFRPTVVQKIIHDILVEKLNGQVYSPETCSTFTKEIADEIKNKLKELDLPRYKYVVNVVLGEMRGEGARMACRCLWDSDTDNVAQDIYTNETLFCVAVAFGVFYY</sequence>
<dbReference type="CDD" id="cd21459">
    <property type="entry name" value="DLC-like_TCTEX1D2"/>
    <property type="match status" value="1"/>
</dbReference>
<dbReference type="GO" id="GO:0005868">
    <property type="term" value="C:cytoplasmic dynein complex"/>
    <property type="evidence" value="ECO:0007669"/>
    <property type="project" value="TreeGrafter"/>
</dbReference>
<dbReference type="Gene3D" id="3.30.1140.40">
    <property type="entry name" value="Tctex-1"/>
    <property type="match status" value="1"/>
</dbReference>
<dbReference type="GO" id="GO:0007018">
    <property type="term" value="P:microtubule-based movement"/>
    <property type="evidence" value="ECO:0007669"/>
    <property type="project" value="TreeGrafter"/>
</dbReference>
<proteinExistence type="inferred from homology"/>
<accession>A0A1Y1VHK8</accession>
<evidence type="ECO:0000313" key="3">
    <source>
        <dbReference type="Proteomes" id="UP000193719"/>
    </source>
</evidence>
<dbReference type="Proteomes" id="UP000193719">
    <property type="component" value="Unassembled WGS sequence"/>
</dbReference>
<dbReference type="FunFam" id="3.30.1140.40:FF:000003">
    <property type="entry name" value="tctex1 domain-containing protein 2"/>
    <property type="match status" value="1"/>
</dbReference>
<dbReference type="PANTHER" id="PTHR21255">
    <property type="entry name" value="T-COMPLEX-ASSOCIATED-TESTIS-EXPRESSED 1/ DYNEIN LIGHT CHAIN"/>
    <property type="match status" value="1"/>
</dbReference>
<reference evidence="2 3" key="1">
    <citation type="submission" date="2016-08" db="EMBL/GenBank/DDBJ databases">
        <title>Genomes of anaerobic fungi encode conserved fungal cellulosomes for biomass hydrolysis.</title>
        <authorList>
            <consortium name="DOE Joint Genome Institute"/>
            <person name="Haitjema C.H."/>
            <person name="Gilmore S.P."/>
            <person name="Henske J.K."/>
            <person name="Solomon K.V."/>
            <person name="De Groot R."/>
            <person name="Kuo A."/>
            <person name="Mondo S.J."/>
            <person name="Salamov A.A."/>
            <person name="Labutti K."/>
            <person name="Zhao Z."/>
            <person name="Chiniquy J."/>
            <person name="Barry K."/>
            <person name="Brewer H.M."/>
            <person name="Purvine S.O."/>
            <person name="Wright A.T."/>
            <person name="Boxma B."/>
            <person name="Van Alen T."/>
            <person name="Hackstein J.H."/>
            <person name="Baker S.E."/>
            <person name="Grigoriev I.V."/>
            <person name="O'Malley M.A."/>
        </authorList>
    </citation>
    <scope>NUCLEOTIDE SEQUENCE [LARGE SCALE GENOMIC DNA]</scope>
    <source>
        <strain evidence="3">finn</strain>
    </source>
</reference>
<comment type="caution">
    <text evidence="2">The sequence shown here is derived from an EMBL/GenBank/DDBJ whole genome shotgun (WGS) entry which is preliminary data.</text>
</comment>
<dbReference type="InterPro" id="IPR038586">
    <property type="entry name" value="Tctex-1-like_sf"/>
</dbReference>